<evidence type="ECO:0000313" key="3">
    <source>
        <dbReference type="Proteomes" id="UP000026962"/>
    </source>
</evidence>
<reference evidence="2" key="1">
    <citation type="submission" date="2015-04" db="UniProtKB">
        <authorList>
            <consortium name="EnsemblPlants"/>
        </authorList>
    </citation>
    <scope>IDENTIFICATION</scope>
</reference>
<dbReference type="Proteomes" id="UP000026962">
    <property type="component" value="Chromosome 10"/>
</dbReference>
<feature type="region of interest" description="Disordered" evidence="1">
    <location>
        <begin position="1"/>
        <end position="31"/>
    </location>
</feature>
<dbReference type="Gramene" id="OPUNC10G04260.1">
    <property type="protein sequence ID" value="OPUNC10G04260.1"/>
    <property type="gene ID" value="OPUNC10G04260"/>
</dbReference>
<proteinExistence type="predicted"/>
<keyword evidence="3" id="KW-1185">Reference proteome</keyword>
<sequence>MSQQGKPTSVTTSETTSTRNPRIQNKIPKEQMTTIEVNALGFPMAPRKVVKKFTSSAQQNVAAMVHSEHTGIPRRAPTATPHAR</sequence>
<evidence type="ECO:0000256" key="1">
    <source>
        <dbReference type="SAM" id="MobiDB-lite"/>
    </source>
</evidence>
<dbReference type="AlphaFoldDB" id="A0A0E0M680"/>
<organism evidence="2">
    <name type="scientific">Oryza punctata</name>
    <name type="common">Red rice</name>
    <dbReference type="NCBI Taxonomy" id="4537"/>
    <lineage>
        <taxon>Eukaryota</taxon>
        <taxon>Viridiplantae</taxon>
        <taxon>Streptophyta</taxon>
        <taxon>Embryophyta</taxon>
        <taxon>Tracheophyta</taxon>
        <taxon>Spermatophyta</taxon>
        <taxon>Magnoliopsida</taxon>
        <taxon>Liliopsida</taxon>
        <taxon>Poales</taxon>
        <taxon>Poaceae</taxon>
        <taxon>BOP clade</taxon>
        <taxon>Oryzoideae</taxon>
        <taxon>Oryzeae</taxon>
        <taxon>Oryzinae</taxon>
        <taxon>Oryza</taxon>
    </lineage>
</organism>
<feature type="region of interest" description="Disordered" evidence="1">
    <location>
        <begin position="64"/>
        <end position="84"/>
    </location>
</feature>
<dbReference type="HOGENOM" id="CLU_2531350_0_0_1"/>
<dbReference type="EnsemblPlants" id="OPUNC10G04260.1">
    <property type="protein sequence ID" value="OPUNC10G04260.1"/>
    <property type="gene ID" value="OPUNC10G04260"/>
</dbReference>
<feature type="compositionally biased region" description="Low complexity" evidence="1">
    <location>
        <begin position="8"/>
        <end position="18"/>
    </location>
</feature>
<protein>
    <submittedName>
        <fullName evidence="2">Uncharacterized protein</fullName>
    </submittedName>
</protein>
<evidence type="ECO:0000313" key="2">
    <source>
        <dbReference type="EnsemblPlants" id="OPUNC10G04260.1"/>
    </source>
</evidence>
<accession>A0A0E0M680</accession>
<name>A0A0E0M680_ORYPU</name>
<reference evidence="2" key="2">
    <citation type="submission" date="2018-05" db="EMBL/GenBank/DDBJ databases">
        <title>OpunRS2 (Oryza punctata Reference Sequence Version 2).</title>
        <authorList>
            <person name="Zhang J."/>
            <person name="Kudrna D."/>
            <person name="Lee S."/>
            <person name="Talag J."/>
            <person name="Welchert J."/>
            <person name="Wing R.A."/>
        </authorList>
    </citation>
    <scope>NUCLEOTIDE SEQUENCE [LARGE SCALE GENOMIC DNA]</scope>
</reference>